<sequence>MKNIIQNLFLFLSLCLFNWAYGQGACNSPVTWTNNNFAPNALTVNSSQGLGDHFANKNRLTDSDLTNAATWTSVVINPTANIEVQNNSTTYPAGTYAGVVLSETSTVALSTTYRVETYLGNVATGDAITVEVPITAVSASNRNLGVTSTKPFNKIRVTVTTLGITTTAVNYVYTITPCATPQTLVCNTSTRIIENNFAAVVNYENNRTGTSGLTVGNITNIGNIVNSDTTDFATMSLGVALGASAQVSVKDLNKTYDAGSFAGFEISNTNLLNLDLLNGTKIVTYLNGVLQETSNSNTLLVSLSLLGGANRAEVGFTTTLPFNEVQYVQTNLLGLNVFGSTQIYNLVVKRNCNGPAPSCNVDTRIIAPTYPATVQQIRTGTGGISVASVSNSNNVVNSDINDYASINVTASLAGTATLSVATSGQQFNAGYFAGFEISNTNLLNVNLLGGISIRTYLNGVEQETSNSNSLLLNVGVLGSAPRSVVGFVTTKPFDEVQFRMSTLLSVDLLGETKIYNMIVKQFCEGPAFVCNTNTLIGKNQYPVSIGNNTGVTGIATVGNIVDIDHILDNNPLTYASINIPVGALSTATIAIHKQLTPFSVGAYVSFDVEFTSLINVAVLPKLKLRLLRNNAQVGIIEGSNFLLGANVATNIRKTLGFKAPATFDEIQLIYEQPVGISLGIVKIYDLYIMNPCQNPIDCSTNRPIENTPTHPVVINQFKTGPEGLACALCGVDNAQNLITPSATDYATLNMNVGAGGTVGISVLDLTNRYPSGTYVGFTIEDVPYLLQADVLEGFFVKTYLNGVLQEVANDASLLDLSIILSIGTGMKNYGFRATKPFDEVKFEVFSLISAFNNIKVYNLKIDASNPTANDGNLICQNNICVKQGDFSTAGIPSSSVGISSLASPRSTWPADVPNGFIVLESKNKGLVISRVSSSTNVLQPQEGMLIYDTSASCIKLYNGTTWKCISKSCNE</sequence>
<evidence type="ECO:0000256" key="1">
    <source>
        <dbReference type="SAM" id="SignalP"/>
    </source>
</evidence>
<dbReference type="Proteomes" id="UP000297998">
    <property type="component" value="Unassembled WGS sequence"/>
</dbReference>
<accession>A0A4Z1AZP7</accession>
<feature type="chain" id="PRO_5021211081" evidence="1">
    <location>
        <begin position="23"/>
        <end position="971"/>
    </location>
</feature>
<reference evidence="2 3" key="1">
    <citation type="submission" date="2019-03" db="EMBL/GenBank/DDBJ databases">
        <title>Empedobacter tilapiae sp. nov., isolated from an intestine of Nile tilapia Oreochromis niloticus.</title>
        <authorList>
            <person name="Kim Y.-O."/>
            <person name="Yoon J.-H."/>
        </authorList>
    </citation>
    <scope>NUCLEOTIDE SEQUENCE [LARGE SCALE GENOMIC DNA]</scope>
    <source>
        <strain evidence="2 3">MRS2</strain>
    </source>
</reference>
<keyword evidence="3" id="KW-1185">Reference proteome</keyword>
<evidence type="ECO:0000313" key="3">
    <source>
        <dbReference type="Proteomes" id="UP000297998"/>
    </source>
</evidence>
<comment type="caution">
    <text evidence="2">The sequence shown here is derived from an EMBL/GenBank/DDBJ whole genome shotgun (WGS) entry which is preliminary data.</text>
</comment>
<feature type="signal peptide" evidence="1">
    <location>
        <begin position="1"/>
        <end position="22"/>
    </location>
</feature>
<protein>
    <submittedName>
        <fullName evidence="2">Uncharacterized protein</fullName>
    </submittedName>
</protein>
<gene>
    <name evidence="2" type="ORF">E4J94_12165</name>
</gene>
<keyword evidence="1" id="KW-0732">Signal</keyword>
<dbReference type="OrthoDB" id="599464at2"/>
<organism evidence="2 3">
    <name type="scientific">Empedobacter tilapiae</name>
    <dbReference type="NCBI Taxonomy" id="2491114"/>
    <lineage>
        <taxon>Bacteria</taxon>
        <taxon>Pseudomonadati</taxon>
        <taxon>Bacteroidota</taxon>
        <taxon>Flavobacteriia</taxon>
        <taxon>Flavobacteriales</taxon>
        <taxon>Weeksellaceae</taxon>
        <taxon>Empedobacter</taxon>
    </lineage>
</organism>
<proteinExistence type="predicted"/>
<dbReference type="RefSeq" id="WP_135836076.1">
    <property type="nucleotide sequence ID" value="NZ_SRPE01000008.1"/>
</dbReference>
<evidence type="ECO:0000313" key="2">
    <source>
        <dbReference type="EMBL" id="TGN26103.1"/>
    </source>
</evidence>
<dbReference type="AlphaFoldDB" id="A0A4Z1AZP7"/>
<dbReference type="EMBL" id="SRPE01000008">
    <property type="protein sequence ID" value="TGN26103.1"/>
    <property type="molecule type" value="Genomic_DNA"/>
</dbReference>
<name>A0A4Z1AZP7_9FLAO</name>